<feature type="transmembrane region" description="Helical" evidence="1">
    <location>
        <begin position="542"/>
        <end position="564"/>
    </location>
</feature>
<gene>
    <name evidence="3" type="ORF">NDM98_20485</name>
</gene>
<dbReference type="InterPro" id="IPR050491">
    <property type="entry name" value="AmpC-like"/>
</dbReference>
<feature type="transmembrane region" description="Helical" evidence="1">
    <location>
        <begin position="471"/>
        <end position="490"/>
    </location>
</feature>
<dbReference type="Pfam" id="PF00144">
    <property type="entry name" value="Beta-lactamase"/>
    <property type="match status" value="1"/>
</dbReference>
<evidence type="ECO:0000256" key="1">
    <source>
        <dbReference type="SAM" id="Phobius"/>
    </source>
</evidence>
<dbReference type="EMBL" id="JAMQJY010000004">
    <property type="protein sequence ID" value="MCM2677586.1"/>
    <property type="molecule type" value="Genomic_DNA"/>
</dbReference>
<dbReference type="Proteomes" id="UP001203665">
    <property type="component" value="Unassembled WGS sequence"/>
</dbReference>
<dbReference type="InterPro" id="IPR001466">
    <property type="entry name" value="Beta-lactam-related"/>
</dbReference>
<keyword evidence="1" id="KW-0472">Membrane</keyword>
<dbReference type="PANTHER" id="PTHR46825:SF9">
    <property type="entry name" value="BETA-LACTAMASE-RELATED DOMAIN-CONTAINING PROTEIN"/>
    <property type="match status" value="1"/>
</dbReference>
<keyword evidence="1" id="KW-1133">Transmembrane helix</keyword>
<comment type="caution">
    <text evidence="3">The sequence shown here is derived from an EMBL/GenBank/DDBJ whole genome shotgun (WGS) entry which is preliminary data.</text>
</comment>
<feature type="transmembrane region" description="Helical" evidence="1">
    <location>
        <begin position="510"/>
        <end position="530"/>
    </location>
</feature>
<accession>A0ABT0XNZ5</accession>
<feature type="domain" description="Beta-lactamase-related" evidence="2">
    <location>
        <begin position="2"/>
        <end position="303"/>
    </location>
</feature>
<evidence type="ECO:0000313" key="3">
    <source>
        <dbReference type="EMBL" id="MCM2677586.1"/>
    </source>
</evidence>
<dbReference type="SUPFAM" id="SSF56601">
    <property type="entry name" value="beta-lactamase/transpeptidase-like"/>
    <property type="match status" value="1"/>
</dbReference>
<name>A0ABT0XNZ5_9BACI</name>
<reference evidence="3" key="1">
    <citation type="submission" date="2022-06" db="EMBL/GenBank/DDBJ databases">
        <title>Alkalicoccobacillus porphyridii sp. nov., isolated from a marine red alga, Porphyridium purpureum and reclassification of Shouchella plakortidis and Shouchella gibsonii as Alkalicoccobacillus plakortidis comb. nov. and Alkalicoccobacillus gibsonii comb. nov.</title>
        <authorList>
            <person name="Kim K.H."/>
            <person name="Lee J.K."/>
            <person name="Han D.M."/>
            <person name="Baek J.H."/>
            <person name="Jeon C.O."/>
        </authorList>
    </citation>
    <scope>NUCLEOTIDE SEQUENCE</scope>
    <source>
        <strain evidence="3">DSM 19153</strain>
    </source>
</reference>
<dbReference type="InterPro" id="IPR012338">
    <property type="entry name" value="Beta-lactam/transpept-like"/>
</dbReference>
<sequence length="565" mass="63676">MKNHETVFSKGYGLSDIENNHMMQPERTIMEWGSISKLFVWVAAMQMVEQAELDLNEDIQTYLPDDFLTKLSYDEPITMLHLMNHNSGFEENIFDLGFASADRVTSLEQGLQLAEPHQVYKPGQVVAYSNYSTSLAAYIIERITDEPFYEYVQKNILEPLNMKQTIIHPTFNGQENLLENKAKGYVLSSPEHFVESDWYYMSMYPSGGVNGTAEDLSIFANALLSKEGEISPLFTKEETLETLLSQSYSANEHVSGIAHGLWEYAGDSRGVTHGGNTTSFSSNLHLVPEEEFAVIVLTNQAGEMDINYGLTALLVGESEPQAAVEDLPNTEELEGSFLAARRPHHSFISLYFFLMPYQVKPIQENEIEINYAGFTANYVQTSPYVYEMSHGDTIFYPMKQLSFQVENGKVQQISTSISDYLPLPAGKTTPILNAYMVLAIVCVLYFLVAPLILVIKAIINKMKKRRSSQISIWHAVLVVCGTATLVNIIVLVIRMLSSYDRAYAEVAPQILLNGFFSVIALLSMAFMAWRWPKSRLLIIQKITYSITISMTVLLITLLLIWGFYG</sequence>
<dbReference type="PANTHER" id="PTHR46825">
    <property type="entry name" value="D-ALANYL-D-ALANINE-CARBOXYPEPTIDASE/ENDOPEPTIDASE AMPH"/>
    <property type="match status" value="1"/>
</dbReference>
<dbReference type="Gene3D" id="3.40.710.10">
    <property type="entry name" value="DD-peptidase/beta-lactamase superfamily"/>
    <property type="match status" value="1"/>
</dbReference>
<evidence type="ECO:0000259" key="2">
    <source>
        <dbReference type="Pfam" id="PF00144"/>
    </source>
</evidence>
<organism evidence="3 4">
    <name type="scientific">Alkalicoccobacillus plakortidis</name>
    <dbReference type="NCBI Taxonomy" id="444060"/>
    <lineage>
        <taxon>Bacteria</taxon>
        <taxon>Bacillati</taxon>
        <taxon>Bacillota</taxon>
        <taxon>Bacilli</taxon>
        <taxon>Bacillales</taxon>
        <taxon>Bacillaceae</taxon>
        <taxon>Alkalicoccobacillus</taxon>
    </lineage>
</organism>
<proteinExistence type="predicted"/>
<keyword evidence="4" id="KW-1185">Reference proteome</keyword>
<evidence type="ECO:0000313" key="4">
    <source>
        <dbReference type="Proteomes" id="UP001203665"/>
    </source>
</evidence>
<protein>
    <submittedName>
        <fullName evidence="3">Beta-lactamase family protein</fullName>
    </submittedName>
</protein>
<keyword evidence="1" id="KW-0812">Transmembrane</keyword>
<feature type="transmembrane region" description="Helical" evidence="1">
    <location>
        <begin position="434"/>
        <end position="459"/>
    </location>
</feature>